<proteinExistence type="predicted"/>
<dbReference type="InterPro" id="IPR006571">
    <property type="entry name" value="TLDc_dom"/>
</dbReference>
<name>A0ABN8S9M0_9CNID</name>
<keyword evidence="3" id="KW-1185">Reference proteome</keyword>
<dbReference type="InterPro" id="IPR011333">
    <property type="entry name" value="SKP1/BTB/POZ_sf"/>
</dbReference>
<dbReference type="InterPro" id="IPR045068">
    <property type="entry name" value="BACURD1-3"/>
</dbReference>
<dbReference type="Gene3D" id="3.30.710.10">
    <property type="entry name" value="Potassium Channel Kv1.1, Chain A"/>
    <property type="match status" value="2"/>
</dbReference>
<comment type="caution">
    <text evidence="2">The sequence shown here is derived from an EMBL/GenBank/DDBJ whole genome shotgun (WGS) entry which is preliminary data.</text>
</comment>
<dbReference type="Pfam" id="PF07534">
    <property type="entry name" value="TLD"/>
    <property type="match status" value="2"/>
</dbReference>
<dbReference type="SMART" id="SM00225">
    <property type="entry name" value="BTB"/>
    <property type="match status" value="2"/>
</dbReference>
<dbReference type="PANTHER" id="PTHR11145">
    <property type="entry name" value="BTB/POZ DOMAIN-CONTAINING ADAPTER FOR CUL3-MEDIATED RHOA DEGRADATION PROTEIN FAMILY MEMBER"/>
    <property type="match status" value="1"/>
</dbReference>
<dbReference type="PROSITE" id="PS51886">
    <property type="entry name" value="TLDC"/>
    <property type="match status" value="2"/>
</dbReference>
<reference evidence="2 3" key="1">
    <citation type="submission" date="2022-05" db="EMBL/GenBank/DDBJ databases">
        <authorList>
            <consortium name="Genoscope - CEA"/>
            <person name="William W."/>
        </authorList>
    </citation>
    <scope>NUCLEOTIDE SEQUENCE [LARGE SCALE GENOMIC DNA]</scope>
</reference>
<dbReference type="PANTHER" id="PTHR11145:SF8">
    <property type="entry name" value="RE57120P"/>
    <property type="match status" value="1"/>
</dbReference>
<feature type="domain" description="TLDc" evidence="1">
    <location>
        <begin position="219"/>
        <end position="385"/>
    </location>
</feature>
<evidence type="ECO:0000313" key="3">
    <source>
        <dbReference type="Proteomes" id="UP001159405"/>
    </source>
</evidence>
<sequence length="668" mass="74660">MSQNHVAFQESKGREKPSCVNDLTNSYAVLNSFSQSTNKLTIANRVSSFSLLPLSSPRNMEEDIPETESGGALEEVNSHIKALFEILNSETIKVRKEMKAFDTMAKKLKHVHFSKTLKLNVGGQLFSTSLETMKKDPGSMLHAMFSGRFITSRTPAEDGSYFIDRDGTHFRYILNYLRTGQLVVPEDKIVRKELLTEAEFYQVQGIIDELKAFPFEDSSILSTEQRQILTKWLKNKLTSPSCTYTLKYRASRDGWGASNFHSRCDRKGPTVTVVRSSGNYIFGGYTEQHWECNLVNPNGLKPTKMALILGKEESAIYCSSGNFPIFGSSNSGYFDLSLGNSPSSSNTCSSNLNNSYRCPEGQSYNTFLAGNYVFYVSEIESEKVKLRKEMEAFDAVAKKLKSVHFSKMLKLNVGGKVFDTSLETMKSDPGSMLYAMFSGRFDSKPAEDGCYFIDRDGTHFRLILNYLRSGQLVLPEDKILRRELLTEAEFYQIKGIIDEMKVSPFENSSILSVEHRQILASWLKGTLTSACHTYSLIYRASRDGWAASNFHSCCDRKGPTVTVIKCGNYIFGGYTEHLVNPNGLEPSMMSLIQGKEGSAIHCYSSYGPTFGDGPDLRIVNAPNSNSCSASLNNTYQLPTGQNAGTFLTGNSSFTLSEMEVFRFENIYA</sequence>
<evidence type="ECO:0000259" key="1">
    <source>
        <dbReference type="PROSITE" id="PS51886"/>
    </source>
</evidence>
<feature type="domain" description="TLDc" evidence="1">
    <location>
        <begin position="509"/>
        <end position="664"/>
    </location>
</feature>
<evidence type="ECO:0000313" key="2">
    <source>
        <dbReference type="EMBL" id="CAH3188214.1"/>
    </source>
</evidence>
<gene>
    <name evidence="2" type="ORF">PLOB_00040095</name>
</gene>
<dbReference type="SMART" id="SM00584">
    <property type="entry name" value="TLDc"/>
    <property type="match status" value="1"/>
</dbReference>
<dbReference type="Proteomes" id="UP001159405">
    <property type="component" value="Unassembled WGS sequence"/>
</dbReference>
<protein>
    <recommendedName>
        <fullName evidence="1">TLDc domain-containing protein</fullName>
    </recommendedName>
</protein>
<accession>A0ABN8S9M0</accession>
<dbReference type="SUPFAM" id="SSF54695">
    <property type="entry name" value="POZ domain"/>
    <property type="match status" value="2"/>
</dbReference>
<organism evidence="2 3">
    <name type="scientific">Porites lobata</name>
    <dbReference type="NCBI Taxonomy" id="104759"/>
    <lineage>
        <taxon>Eukaryota</taxon>
        <taxon>Metazoa</taxon>
        <taxon>Cnidaria</taxon>
        <taxon>Anthozoa</taxon>
        <taxon>Hexacorallia</taxon>
        <taxon>Scleractinia</taxon>
        <taxon>Fungiina</taxon>
        <taxon>Poritidae</taxon>
        <taxon>Porites</taxon>
    </lineage>
</organism>
<dbReference type="InterPro" id="IPR003131">
    <property type="entry name" value="T1-type_BTB"/>
</dbReference>
<dbReference type="EMBL" id="CALNXK010000599">
    <property type="protein sequence ID" value="CAH3188214.1"/>
    <property type="molecule type" value="Genomic_DNA"/>
</dbReference>
<dbReference type="InterPro" id="IPR000210">
    <property type="entry name" value="BTB/POZ_dom"/>
</dbReference>
<dbReference type="Pfam" id="PF02214">
    <property type="entry name" value="BTB_2"/>
    <property type="match status" value="2"/>
</dbReference>